<dbReference type="RefSeq" id="WP_354023834.1">
    <property type="nucleotide sequence ID" value="NZ_JBEPSJ010000001.1"/>
</dbReference>
<feature type="DNA-binding region" description="H-T-H motif" evidence="4">
    <location>
        <begin position="50"/>
        <end position="69"/>
    </location>
</feature>
<dbReference type="Pfam" id="PF00440">
    <property type="entry name" value="TetR_N"/>
    <property type="match status" value="1"/>
</dbReference>
<name>A0ABV2QKV4_9MICO</name>
<accession>A0ABV2QKV4</accession>
<evidence type="ECO:0000256" key="1">
    <source>
        <dbReference type="ARBA" id="ARBA00023015"/>
    </source>
</evidence>
<dbReference type="Proteomes" id="UP001549257">
    <property type="component" value="Unassembled WGS sequence"/>
</dbReference>
<dbReference type="PROSITE" id="PS50977">
    <property type="entry name" value="HTH_TETR_2"/>
    <property type="match status" value="1"/>
</dbReference>
<reference evidence="6 7" key="1">
    <citation type="submission" date="2024-06" db="EMBL/GenBank/DDBJ databases">
        <title>Sorghum-associated microbial communities from plants grown in Nebraska, USA.</title>
        <authorList>
            <person name="Schachtman D."/>
        </authorList>
    </citation>
    <scope>NUCLEOTIDE SEQUENCE [LARGE SCALE GENOMIC DNA]</scope>
    <source>
        <strain evidence="6 7">2857</strain>
    </source>
</reference>
<organism evidence="6 7">
    <name type="scientific">Conyzicola nivalis</name>
    <dbReference type="NCBI Taxonomy" id="1477021"/>
    <lineage>
        <taxon>Bacteria</taxon>
        <taxon>Bacillati</taxon>
        <taxon>Actinomycetota</taxon>
        <taxon>Actinomycetes</taxon>
        <taxon>Micrococcales</taxon>
        <taxon>Microbacteriaceae</taxon>
        <taxon>Conyzicola</taxon>
    </lineage>
</organism>
<evidence type="ECO:0000256" key="3">
    <source>
        <dbReference type="ARBA" id="ARBA00023163"/>
    </source>
</evidence>
<dbReference type="EMBL" id="JBEPSJ010000001">
    <property type="protein sequence ID" value="MET4581669.1"/>
    <property type="molecule type" value="Genomic_DNA"/>
</dbReference>
<dbReference type="InterPro" id="IPR041674">
    <property type="entry name" value="TetR_C_22"/>
</dbReference>
<dbReference type="PANTHER" id="PTHR30055">
    <property type="entry name" value="HTH-TYPE TRANSCRIPTIONAL REGULATOR RUTR"/>
    <property type="match status" value="1"/>
</dbReference>
<evidence type="ECO:0000256" key="4">
    <source>
        <dbReference type="PROSITE-ProRule" id="PRU00335"/>
    </source>
</evidence>
<gene>
    <name evidence="6" type="ORF">ABIE21_001159</name>
</gene>
<dbReference type="PRINTS" id="PR00455">
    <property type="entry name" value="HTHTETR"/>
</dbReference>
<dbReference type="InterPro" id="IPR001647">
    <property type="entry name" value="HTH_TetR"/>
</dbReference>
<comment type="caution">
    <text evidence="6">The sequence shown here is derived from an EMBL/GenBank/DDBJ whole genome shotgun (WGS) entry which is preliminary data.</text>
</comment>
<evidence type="ECO:0000259" key="5">
    <source>
        <dbReference type="PROSITE" id="PS50977"/>
    </source>
</evidence>
<dbReference type="InterPro" id="IPR050109">
    <property type="entry name" value="HTH-type_TetR-like_transc_reg"/>
</dbReference>
<sequence>MSTPSVIDAISAGQVSLRNEPVQARSTARLAALMDAAAAVVDEIGYERLTTAMVAERAGASIGTVYRYFPDRIAVLQALGARNLERALSRVTEEAANVKHDDWVSALSASMDILVQAFRDEPGFRSLRVGDVIDLRPAPNETPYKSILAGALLESLVSRFGVPDNDEVRFAFETAIEVSDALAARAFARNPDGDPAFLGAGSSIVATLLTPHFGKP</sequence>
<feature type="domain" description="HTH tetR-type" evidence="5">
    <location>
        <begin position="27"/>
        <end position="87"/>
    </location>
</feature>
<proteinExistence type="predicted"/>
<keyword evidence="3" id="KW-0804">Transcription</keyword>
<keyword evidence="7" id="KW-1185">Reference proteome</keyword>
<protein>
    <submittedName>
        <fullName evidence="6">AcrR family transcriptional regulator</fullName>
    </submittedName>
</protein>
<evidence type="ECO:0000313" key="7">
    <source>
        <dbReference type="Proteomes" id="UP001549257"/>
    </source>
</evidence>
<dbReference type="PANTHER" id="PTHR30055:SF234">
    <property type="entry name" value="HTH-TYPE TRANSCRIPTIONAL REGULATOR BETI"/>
    <property type="match status" value="1"/>
</dbReference>
<dbReference type="Pfam" id="PF17928">
    <property type="entry name" value="TetR_C_22"/>
    <property type="match status" value="1"/>
</dbReference>
<dbReference type="InterPro" id="IPR009057">
    <property type="entry name" value="Homeodomain-like_sf"/>
</dbReference>
<keyword evidence="2 4" id="KW-0238">DNA-binding</keyword>
<evidence type="ECO:0000256" key="2">
    <source>
        <dbReference type="ARBA" id="ARBA00023125"/>
    </source>
</evidence>
<keyword evidence="1" id="KW-0805">Transcription regulation</keyword>
<dbReference type="SUPFAM" id="SSF46689">
    <property type="entry name" value="Homeodomain-like"/>
    <property type="match status" value="1"/>
</dbReference>
<dbReference type="Gene3D" id="1.10.357.10">
    <property type="entry name" value="Tetracycline Repressor, domain 2"/>
    <property type="match status" value="1"/>
</dbReference>
<evidence type="ECO:0000313" key="6">
    <source>
        <dbReference type="EMBL" id="MET4581669.1"/>
    </source>
</evidence>